<keyword evidence="5" id="KW-1185">Reference proteome</keyword>
<evidence type="ECO:0000313" key="4">
    <source>
        <dbReference type="EMBL" id="AGF54141.1"/>
    </source>
</evidence>
<name>M1MGR0_9CLOT</name>
<dbReference type="Gene3D" id="3.40.50.360">
    <property type="match status" value="1"/>
</dbReference>
<dbReference type="InterPro" id="IPR051796">
    <property type="entry name" value="ISF_SsuE-like"/>
</dbReference>
<dbReference type="PATRIC" id="fig|931276.5.peg.304"/>
<keyword evidence="1" id="KW-0285">Flavoprotein</keyword>
<dbReference type="STRING" id="36745.CLSAP_03180"/>
<evidence type="ECO:0000259" key="3">
    <source>
        <dbReference type="Pfam" id="PF03358"/>
    </source>
</evidence>
<accession>M1MGR0</accession>
<keyword evidence="2" id="KW-0288">FMN</keyword>
<dbReference type="InterPro" id="IPR005025">
    <property type="entry name" value="FMN_Rdtase-like_dom"/>
</dbReference>
<dbReference type="SUPFAM" id="SSF52218">
    <property type="entry name" value="Flavoproteins"/>
    <property type="match status" value="1"/>
</dbReference>
<dbReference type="HOGENOM" id="CLU_050993_4_0_9"/>
<reference evidence="4 5" key="1">
    <citation type="submission" date="2013-02" db="EMBL/GenBank/DDBJ databases">
        <title>Genome sequence of Clostridium saccharoperbutylacetonicum N1-4(HMT).</title>
        <authorList>
            <person name="Poehlein A."/>
            <person name="Daniel R."/>
        </authorList>
    </citation>
    <scope>NUCLEOTIDE SEQUENCE [LARGE SCALE GENOMIC DNA]</scope>
    <source>
        <strain evidence="5">N1-4(HMT)</strain>
    </source>
</reference>
<organism evidence="4 5">
    <name type="scientific">Clostridium saccharoperbutylacetonicum N1-4(HMT)</name>
    <dbReference type="NCBI Taxonomy" id="931276"/>
    <lineage>
        <taxon>Bacteria</taxon>
        <taxon>Bacillati</taxon>
        <taxon>Bacillota</taxon>
        <taxon>Clostridia</taxon>
        <taxon>Eubacteriales</taxon>
        <taxon>Clostridiaceae</taxon>
        <taxon>Clostridium</taxon>
    </lineage>
</organism>
<dbReference type="AlphaFoldDB" id="M1MGR0"/>
<dbReference type="RefSeq" id="WP_015390467.1">
    <property type="nucleotide sequence ID" value="NC_020291.1"/>
</dbReference>
<dbReference type="InterPro" id="IPR029039">
    <property type="entry name" value="Flavoprotein-like_sf"/>
</dbReference>
<dbReference type="Proteomes" id="UP000011728">
    <property type="component" value="Chromosome"/>
</dbReference>
<dbReference type="PANTHER" id="PTHR43278">
    <property type="entry name" value="NAD(P)H-DEPENDENT FMN-CONTAINING OXIDOREDUCTASE YWQN-RELATED"/>
    <property type="match status" value="1"/>
</dbReference>
<gene>
    <name evidence="4" type="ORF">Cspa_c03230</name>
</gene>
<evidence type="ECO:0000256" key="1">
    <source>
        <dbReference type="ARBA" id="ARBA00022630"/>
    </source>
</evidence>
<protein>
    <submittedName>
        <fullName evidence="4">NADPH-dependent FMN reductase</fullName>
    </submittedName>
</protein>
<proteinExistence type="predicted"/>
<dbReference type="eggNOG" id="COG0655">
    <property type="taxonomic scope" value="Bacteria"/>
</dbReference>
<dbReference type="OrthoDB" id="9805976at2"/>
<dbReference type="KEGG" id="csr:Cspa_c03230"/>
<dbReference type="PANTHER" id="PTHR43278:SF2">
    <property type="entry name" value="IRON-SULFUR FLAVOPROTEIN"/>
    <property type="match status" value="1"/>
</dbReference>
<dbReference type="EMBL" id="CP004121">
    <property type="protein sequence ID" value="AGF54141.1"/>
    <property type="molecule type" value="Genomic_DNA"/>
</dbReference>
<evidence type="ECO:0000313" key="5">
    <source>
        <dbReference type="Proteomes" id="UP000011728"/>
    </source>
</evidence>
<evidence type="ECO:0000256" key="2">
    <source>
        <dbReference type="ARBA" id="ARBA00022643"/>
    </source>
</evidence>
<sequence length="233" mass="26179">MKVLAINGSPRGEKGNTEVLLQEFLKGCADKGAEVETIYLKDKEIKHCIGCFTCWTKTPGKCIHKDDMEELLLKVSETDIMVYATPLYYYTVTGLMKDFMDRKLPLGKPEIIKVDGKYTHPRRYERESLSKTVLISNCGFPGNYNFEGLLKTFEVMCKGNLAGAILCGQGGIFGSVQYDDKLKELYKPLFSALKSAGEEVVTLGYIKEETQAILDKAVIDPEIYIKNANMSWK</sequence>
<dbReference type="Pfam" id="PF03358">
    <property type="entry name" value="FMN_red"/>
    <property type="match status" value="1"/>
</dbReference>
<feature type="domain" description="NADPH-dependent FMN reductase-like" evidence="3">
    <location>
        <begin position="1"/>
        <end position="102"/>
    </location>
</feature>
<dbReference type="GO" id="GO:0016491">
    <property type="term" value="F:oxidoreductase activity"/>
    <property type="evidence" value="ECO:0007669"/>
    <property type="project" value="InterPro"/>
</dbReference>